<keyword evidence="3" id="KW-0040">ANK repeat</keyword>
<keyword evidence="2 5" id="KW-0378">Hydrolase</keyword>
<keyword evidence="1" id="KW-0677">Repeat</keyword>
<dbReference type="GO" id="GO:0016042">
    <property type="term" value="P:lipid catabolic process"/>
    <property type="evidence" value="ECO:0007669"/>
    <property type="project" value="UniProtKB-UniRule"/>
</dbReference>
<dbReference type="Proteomes" id="UP001432027">
    <property type="component" value="Unassembled WGS sequence"/>
</dbReference>
<dbReference type="GO" id="GO:0052816">
    <property type="term" value="F:long-chain fatty acyl-CoA hydrolase activity"/>
    <property type="evidence" value="ECO:0007669"/>
    <property type="project" value="TreeGrafter"/>
</dbReference>
<dbReference type="SUPFAM" id="SSF52151">
    <property type="entry name" value="FabD/lysophospholipase-like"/>
    <property type="match status" value="1"/>
</dbReference>
<feature type="non-terminal residue" evidence="8">
    <location>
        <position position="1"/>
    </location>
</feature>
<evidence type="ECO:0000256" key="5">
    <source>
        <dbReference type="PROSITE-ProRule" id="PRU01161"/>
    </source>
</evidence>
<evidence type="ECO:0000313" key="8">
    <source>
        <dbReference type="EMBL" id="GMS89524.1"/>
    </source>
</evidence>
<dbReference type="Pfam" id="PF01734">
    <property type="entry name" value="Patatin"/>
    <property type="match status" value="1"/>
</dbReference>
<keyword evidence="9" id="KW-1185">Reference proteome</keyword>
<feature type="compositionally biased region" description="Polar residues" evidence="6">
    <location>
        <begin position="504"/>
        <end position="522"/>
    </location>
</feature>
<dbReference type="GO" id="GO:2000304">
    <property type="term" value="P:positive regulation of ceramide biosynthetic process"/>
    <property type="evidence" value="ECO:0007669"/>
    <property type="project" value="TreeGrafter"/>
</dbReference>
<evidence type="ECO:0000256" key="6">
    <source>
        <dbReference type="SAM" id="MobiDB-lite"/>
    </source>
</evidence>
<evidence type="ECO:0000256" key="1">
    <source>
        <dbReference type="ARBA" id="ARBA00022737"/>
    </source>
</evidence>
<feature type="region of interest" description="Disordered" evidence="6">
    <location>
        <begin position="487"/>
        <end position="522"/>
    </location>
</feature>
<dbReference type="InterPro" id="IPR047148">
    <property type="entry name" value="PLPL9"/>
</dbReference>
<evidence type="ECO:0000259" key="7">
    <source>
        <dbReference type="PROSITE" id="PS51635"/>
    </source>
</evidence>
<feature type="short sequence motif" description="DGA/G" evidence="5">
    <location>
        <begin position="326"/>
        <end position="328"/>
    </location>
</feature>
<dbReference type="PANTHER" id="PTHR24139">
    <property type="entry name" value="CALCIUM-INDEPENDENT PHOSPHOLIPASE A2"/>
    <property type="match status" value="1"/>
</dbReference>
<keyword evidence="5" id="KW-0442">Lipid degradation</keyword>
<dbReference type="EMBL" id="BTSX01000003">
    <property type="protein sequence ID" value="GMS89524.1"/>
    <property type="molecule type" value="Genomic_DNA"/>
</dbReference>
<dbReference type="InterPro" id="IPR002641">
    <property type="entry name" value="PNPLA_dom"/>
</dbReference>
<gene>
    <name evidence="8" type="ORF">PENTCL1PPCAC_11699</name>
</gene>
<dbReference type="AlphaFoldDB" id="A0AAV5T2P2"/>
<reference evidence="8" key="1">
    <citation type="submission" date="2023-10" db="EMBL/GenBank/DDBJ databases">
        <title>Genome assembly of Pristionchus species.</title>
        <authorList>
            <person name="Yoshida K."/>
            <person name="Sommer R.J."/>
        </authorList>
    </citation>
    <scope>NUCLEOTIDE SEQUENCE</scope>
    <source>
        <strain evidence="8">RS0144</strain>
    </source>
</reference>
<feature type="short sequence motif" description="GXGXXG" evidence="5">
    <location>
        <begin position="162"/>
        <end position="167"/>
    </location>
</feature>
<evidence type="ECO:0000256" key="3">
    <source>
        <dbReference type="ARBA" id="ARBA00023043"/>
    </source>
</evidence>
<dbReference type="PROSITE" id="PS51635">
    <property type="entry name" value="PNPLA"/>
    <property type="match status" value="1"/>
</dbReference>
<sequence>SLLSSRVVKMNFFKKLGKAKKVAEEVVGVLDEAMKNAPIFFAVSTGNIDALCRAYADGESLTVVDMTGNNILHVAVQKKNRSMVRAVLVLSYDLQLWDKKNEAGKTPLDLATKELREDIAIFQSDKEVRGVGCDWKRNTELVEEKMDMDDVSNEHVLLSLDGGGIKGLLELQTMLLIERRLGIPLMGVVDWIAGTSTGSIIALVLAQGRSVQWAHQLYFRLGSIIFKKGDSYVPKYSSKNLEECLIEHIGTASLASIQSIKVVVTASKIDTSPPSLLLLRSYIPRVPNVVYAAEGFLDPERTPIWKAARCSSAAPIYFTSCNGLADGALCTNNPCAVLLSDFYRMKKIENLNGVRNDDHIHCIISLGTGQDPRQAQPVDVSLNSFSPNALLDTIKKSTNLIQMFIMQCVSSDGPAVEYSKEWAHSHDFPFFRIQPILDKKVPLDEKRSAILMDIIWQTEVHNRTRIPHVINQIIELFRAIHTKRGINNNFNPGAEKEAEKTPRTETVASTRECSSTSSKREK</sequence>
<dbReference type="SUPFAM" id="SSF48403">
    <property type="entry name" value="Ankyrin repeat"/>
    <property type="match status" value="1"/>
</dbReference>
<feature type="compositionally biased region" description="Basic and acidic residues" evidence="6">
    <location>
        <begin position="494"/>
        <end position="503"/>
    </location>
</feature>
<accession>A0AAV5T2P2</accession>
<dbReference type="PANTHER" id="PTHR24139:SF34">
    <property type="entry name" value="85_88 KDA CALCIUM-INDEPENDENT PHOSPHOLIPASE A2"/>
    <property type="match status" value="1"/>
</dbReference>
<proteinExistence type="predicted"/>
<feature type="active site" description="Nucleophile" evidence="5">
    <location>
        <position position="196"/>
    </location>
</feature>
<dbReference type="Gene3D" id="3.40.1090.10">
    <property type="entry name" value="Cytosolic phospholipase A2 catalytic domain"/>
    <property type="match status" value="1"/>
</dbReference>
<dbReference type="Gene3D" id="1.25.40.20">
    <property type="entry name" value="Ankyrin repeat-containing domain"/>
    <property type="match status" value="1"/>
</dbReference>
<evidence type="ECO:0000313" key="9">
    <source>
        <dbReference type="Proteomes" id="UP001432027"/>
    </source>
</evidence>
<dbReference type="InterPro" id="IPR036770">
    <property type="entry name" value="Ankyrin_rpt-contain_sf"/>
</dbReference>
<keyword evidence="4 5" id="KW-0443">Lipid metabolism</keyword>
<evidence type="ECO:0000256" key="4">
    <source>
        <dbReference type="ARBA" id="ARBA00023098"/>
    </source>
</evidence>
<dbReference type="GO" id="GO:0047499">
    <property type="term" value="F:calcium-independent phospholipase A2 activity"/>
    <property type="evidence" value="ECO:0007669"/>
    <property type="project" value="InterPro"/>
</dbReference>
<organism evidence="8 9">
    <name type="scientific">Pristionchus entomophagus</name>
    <dbReference type="NCBI Taxonomy" id="358040"/>
    <lineage>
        <taxon>Eukaryota</taxon>
        <taxon>Metazoa</taxon>
        <taxon>Ecdysozoa</taxon>
        <taxon>Nematoda</taxon>
        <taxon>Chromadorea</taxon>
        <taxon>Rhabditida</taxon>
        <taxon>Rhabditina</taxon>
        <taxon>Diplogasteromorpha</taxon>
        <taxon>Diplogasteroidea</taxon>
        <taxon>Neodiplogasteridae</taxon>
        <taxon>Pristionchus</taxon>
    </lineage>
</organism>
<comment type="caution">
    <text evidence="8">The sequence shown here is derived from an EMBL/GenBank/DDBJ whole genome shotgun (WGS) entry which is preliminary data.</text>
</comment>
<evidence type="ECO:0000256" key="2">
    <source>
        <dbReference type="ARBA" id="ARBA00022801"/>
    </source>
</evidence>
<feature type="domain" description="PNPLA" evidence="7">
    <location>
        <begin position="158"/>
        <end position="339"/>
    </location>
</feature>
<feature type="active site" description="Proton acceptor" evidence="5">
    <location>
        <position position="326"/>
    </location>
</feature>
<protein>
    <recommendedName>
        <fullName evidence="7">PNPLA domain-containing protein</fullName>
    </recommendedName>
</protein>
<name>A0AAV5T2P2_9BILA</name>
<dbReference type="GO" id="GO:0005739">
    <property type="term" value="C:mitochondrion"/>
    <property type="evidence" value="ECO:0007669"/>
    <property type="project" value="TreeGrafter"/>
</dbReference>
<dbReference type="InterPro" id="IPR016035">
    <property type="entry name" value="Acyl_Trfase/lysoPLipase"/>
</dbReference>
<feature type="short sequence motif" description="GXSXG" evidence="5">
    <location>
        <begin position="194"/>
        <end position="198"/>
    </location>
</feature>